<organism evidence="3 4">
    <name type="scientific">Seminavis robusta</name>
    <dbReference type="NCBI Taxonomy" id="568900"/>
    <lineage>
        <taxon>Eukaryota</taxon>
        <taxon>Sar</taxon>
        <taxon>Stramenopiles</taxon>
        <taxon>Ochrophyta</taxon>
        <taxon>Bacillariophyta</taxon>
        <taxon>Bacillariophyceae</taxon>
        <taxon>Bacillariophycidae</taxon>
        <taxon>Naviculales</taxon>
        <taxon>Naviculaceae</taxon>
        <taxon>Seminavis</taxon>
    </lineage>
</organism>
<proteinExistence type="predicted"/>
<protein>
    <submittedName>
        <fullName evidence="3">Transfer protein</fullName>
    </submittedName>
</protein>
<dbReference type="AlphaFoldDB" id="A0A9N8F0K9"/>
<feature type="domain" description="DUF6824" evidence="2">
    <location>
        <begin position="445"/>
        <end position="529"/>
    </location>
</feature>
<dbReference type="InterPro" id="IPR049227">
    <property type="entry name" value="DUF6824"/>
</dbReference>
<name>A0A9N8F0K9_9STRA</name>
<sequence length="576" mass="65305">MAAADTLDTAAPDTPSSPNMPALDREDNGTIEDADAWVALEKWVDQLVVNGEEDINPTPVGSTTSTCTNANKDDEEQYDALLAVQRHENQEAFEKSLAKEMERLSMEELDRRYGEIHGVAPVIQEEPEFVAQKLEEMDQALNELVQAAATAEEGKSSLSIQYYQKALVEEPLYVQDPKFRLKFLRADSFDAIKAARRLVFYLEKKVYHFGMQTLCREVQMSDLTEKDLKTLQAGSVQQLPFRDRSGRAIFLDPFIFGPKLYSDIRSHYKCLWYMALCAAEDEETQRNGYIHIFWFVDKFLGLDTDANTEFRKYVIESQWWLPIRPVSSVHVCIAMSSGSTEMERKVKEVVSRTVIAVSPKETRYSIKVHKEKSQQDILAKLVTYGIPIQQGFPVSSKTGTITKTASHKQWLAKRTEKEESIQKDGGLSWSLSASHNRIDLPTNQDVLLGKGLVINQHPGNIAYRRMIESMVDDYIRALKTEKAAMTWKVVQTIQQQKGGGRFLKQQSAKSFWWVEATDKEARQKVGKAFVAQASVRKEQLLKQGGGALLDDDVALVTIRAREDGKRIKVFTRSSDR</sequence>
<dbReference type="Proteomes" id="UP001153069">
    <property type="component" value="Unassembled WGS sequence"/>
</dbReference>
<comment type="caution">
    <text evidence="3">The sequence shown here is derived from an EMBL/GenBank/DDBJ whole genome shotgun (WGS) entry which is preliminary data.</text>
</comment>
<evidence type="ECO:0000256" key="1">
    <source>
        <dbReference type="SAM" id="MobiDB-lite"/>
    </source>
</evidence>
<gene>
    <name evidence="3" type="ORF">SEMRO_2889_G339520.1</name>
</gene>
<dbReference type="Pfam" id="PF20710">
    <property type="entry name" value="DUF6824"/>
    <property type="match status" value="1"/>
</dbReference>
<feature type="region of interest" description="Disordered" evidence="1">
    <location>
        <begin position="1"/>
        <end position="31"/>
    </location>
</feature>
<evidence type="ECO:0000313" key="4">
    <source>
        <dbReference type="Proteomes" id="UP001153069"/>
    </source>
</evidence>
<dbReference type="OrthoDB" id="75724at2759"/>
<accession>A0A9N8F0K9</accession>
<dbReference type="EMBL" id="CAICTM010002887">
    <property type="protein sequence ID" value="CAB9530462.1"/>
    <property type="molecule type" value="Genomic_DNA"/>
</dbReference>
<reference evidence="3" key="1">
    <citation type="submission" date="2020-06" db="EMBL/GenBank/DDBJ databases">
        <authorList>
            <consortium name="Plant Systems Biology data submission"/>
        </authorList>
    </citation>
    <scope>NUCLEOTIDE SEQUENCE</scope>
    <source>
        <strain evidence="3">D6</strain>
    </source>
</reference>
<feature type="compositionally biased region" description="Low complexity" evidence="1">
    <location>
        <begin position="1"/>
        <end position="14"/>
    </location>
</feature>
<keyword evidence="4" id="KW-1185">Reference proteome</keyword>
<evidence type="ECO:0000259" key="2">
    <source>
        <dbReference type="Pfam" id="PF20710"/>
    </source>
</evidence>
<evidence type="ECO:0000313" key="3">
    <source>
        <dbReference type="EMBL" id="CAB9530462.1"/>
    </source>
</evidence>